<dbReference type="RefSeq" id="WP_073584614.1">
    <property type="nucleotide sequence ID" value="NZ_AP024897.1"/>
</dbReference>
<dbReference type="PROSITE" id="PS50893">
    <property type="entry name" value="ABC_TRANSPORTER_2"/>
    <property type="match status" value="1"/>
</dbReference>
<dbReference type="FunFam" id="3.40.50.300:FF:000425">
    <property type="entry name" value="Probable ABC transporter, ATP-binding subunit"/>
    <property type="match status" value="1"/>
</dbReference>
<evidence type="ECO:0000313" key="5">
    <source>
        <dbReference type="EMBL" id="SHO57557.1"/>
    </source>
</evidence>
<dbReference type="AlphaFoldDB" id="A0A1M7YY00"/>
<feature type="domain" description="ABC transporter" evidence="4">
    <location>
        <begin position="4"/>
        <end position="240"/>
    </location>
</feature>
<dbReference type="Gene3D" id="3.40.50.300">
    <property type="entry name" value="P-loop containing nucleotide triphosphate hydrolases"/>
    <property type="match status" value="1"/>
</dbReference>
<keyword evidence="5" id="KW-0378">Hydrolase</keyword>
<dbReference type="InterPro" id="IPR003439">
    <property type="entry name" value="ABC_transporter-like_ATP-bd"/>
</dbReference>
<keyword evidence="2" id="KW-0547">Nucleotide-binding</keyword>
<dbReference type="GO" id="GO:0015697">
    <property type="term" value="P:quaternary ammonium group transport"/>
    <property type="evidence" value="ECO:0007669"/>
    <property type="project" value="UniProtKB-ARBA"/>
</dbReference>
<dbReference type="OrthoDB" id="9802264at2"/>
<dbReference type="SMART" id="SM00382">
    <property type="entry name" value="AAA"/>
    <property type="match status" value="1"/>
</dbReference>
<evidence type="ECO:0000256" key="2">
    <source>
        <dbReference type="ARBA" id="ARBA00022741"/>
    </source>
</evidence>
<organism evidence="5 6">
    <name type="scientific">Vibrio quintilis</name>
    <dbReference type="NCBI Taxonomy" id="1117707"/>
    <lineage>
        <taxon>Bacteria</taxon>
        <taxon>Pseudomonadati</taxon>
        <taxon>Pseudomonadota</taxon>
        <taxon>Gammaproteobacteria</taxon>
        <taxon>Vibrionales</taxon>
        <taxon>Vibrionaceae</taxon>
        <taxon>Vibrio</taxon>
    </lineage>
</organism>
<reference evidence="6" key="1">
    <citation type="submission" date="2016-12" db="EMBL/GenBank/DDBJ databases">
        <authorList>
            <person name="Rodrigo-Torres L."/>
            <person name="Arahal R.D."/>
            <person name="Lucena T."/>
        </authorList>
    </citation>
    <scope>NUCLEOTIDE SEQUENCE [LARGE SCALE GENOMIC DNA]</scope>
</reference>
<protein>
    <submittedName>
        <fullName evidence="5">Spermidine/putrescine import ATP-binding protein PotA</fullName>
        <ecNumber evidence="5">3.6.3.31</ecNumber>
    </submittedName>
</protein>
<sequence length="329" mass="36703">MNAIEISHISKSFENKTILSDISLTIRPGEFLTLLGPSGCGKTTLLRIIAGLETPDTGRINTLSGPFVDIGQNLHRPVAKRGLGYVFQDYGLWPHMTADENIAFPLRLKKMPKQEIEHRVHEVTELVKLNGHGRKLPEKLSGGQKQRVSIARALAASPEIILLDEPLSNLDANLREELGLEIRQLTSDRGITCVNVTHDRREAQLLSDRIALMKDGCIHQLSDPTTLFQRPQSRWACEFLNAGNLLEGRHLNRRQGLWLVPRTAFHASATPFHGHLEIEVEDCLFLDDRFEIVGTLSGQPVCFYSDQPCRPAQRIYASLAEEALVAVSA</sequence>
<accession>A0A1M7YY00</accession>
<dbReference type="InterPro" id="IPR003593">
    <property type="entry name" value="AAA+_ATPase"/>
</dbReference>
<proteinExistence type="predicted"/>
<dbReference type="PANTHER" id="PTHR42781">
    <property type="entry name" value="SPERMIDINE/PUTRESCINE IMPORT ATP-BINDING PROTEIN POTA"/>
    <property type="match status" value="1"/>
</dbReference>
<dbReference type="SUPFAM" id="SSF52540">
    <property type="entry name" value="P-loop containing nucleoside triphosphate hydrolases"/>
    <property type="match status" value="1"/>
</dbReference>
<dbReference type="GO" id="GO:0005524">
    <property type="term" value="F:ATP binding"/>
    <property type="evidence" value="ECO:0007669"/>
    <property type="project" value="UniProtKB-KW"/>
</dbReference>
<keyword evidence="3 5" id="KW-0067">ATP-binding</keyword>
<dbReference type="Pfam" id="PF00005">
    <property type="entry name" value="ABC_tran"/>
    <property type="match status" value="1"/>
</dbReference>
<dbReference type="Proteomes" id="UP000184600">
    <property type="component" value="Unassembled WGS sequence"/>
</dbReference>
<evidence type="ECO:0000313" key="6">
    <source>
        <dbReference type="Proteomes" id="UP000184600"/>
    </source>
</evidence>
<dbReference type="GO" id="GO:0016887">
    <property type="term" value="F:ATP hydrolysis activity"/>
    <property type="evidence" value="ECO:0007669"/>
    <property type="project" value="InterPro"/>
</dbReference>
<keyword evidence="6" id="KW-1185">Reference proteome</keyword>
<dbReference type="STRING" id="1117707.VQ7734_03327"/>
<dbReference type="EMBL" id="FRFG01000042">
    <property type="protein sequence ID" value="SHO57557.1"/>
    <property type="molecule type" value="Genomic_DNA"/>
</dbReference>
<keyword evidence="1" id="KW-0813">Transport</keyword>
<gene>
    <name evidence="5" type="primary">potA_2</name>
    <name evidence="5" type="ORF">VQ7734_03327</name>
</gene>
<evidence type="ECO:0000256" key="3">
    <source>
        <dbReference type="ARBA" id="ARBA00022840"/>
    </source>
</evidence>
<dbReference type="PROSITE" id="PS00211">
    <property type="entry name" value="ABC_TRANSPORTER_1"/>
    <property type="match status" value="1"/>
</dbReference>
<dbReference type="EC" id="3.6.3.31" evidence="5"/>
<evidence type="ECO:0000256" key="1">
    <source>
        <dbReference type="ARBA" id="ARBA00022448"/>
    </source>
</evidence>
<dbReference type="InterPro" id="IPR017871">
    <property type="entry name" value="ABC_transporter-like_CS"/>
</dbReference>
<dbReference type="InterPro" id="IPR027417">
    <property type="entry name" value="P-loop_NTPase"/>
</dbReference>
<dbReference type="InterPro" id="IPR050093">
    <property type="entry name" value="ABC_SmlMolc_Importer"/>
</dbReference>
<name>A0A1M7YY00_9VIBR</name>
<evidence type="ECO:0000259" key="4">
    <source>
        <dbReference type="PROSITE" id="PS50893"/>
    </source>
</evidence>
<dbReference type="PANTHER" id="PTHR42781:SF4">
    <property type="entry name" value="SPERMIDINE_PUTRESCINE IMPORT ATP-BINDING PROTEIN POTA"/>
    <property type="match status" value="1"/>
</dbReference>